<feature type="binding site" evidence="19">
    <location>
        <position position="173"/>
    </location>
    <ligand>
        <name>Mg(2+)</name>
        <dbReference type="ChEBI" id="CHEBI:18420"/>
    </ligand>
</feature>
<evidence type="ECO:0000256" key="3">
    <source>
        <dbReference type="ARBA" id="ARBA00016337"/>
    </source>
</evidence>
<gene>
    <name evidence="20" type="ORF">H4O21_12895</name>
</gene>
<keyword evidence="10 18" id="KW-0274">FAD</keyword>
<feature type="binding site" evidence="19">
    <location>
        <position position="291"/>
    </location>
    <ligand>
        <name>Mg(2+)</name>
        <dbReference type="ChEBI" id="CHEBI:18420"/>
    </ligand>
</feature>
<dbReference type="PIRSF" id="PIRSF006268">
    <property type="entry name" value="ApbE"/>
    <property type="match status" value="1"/>
</dbReference>
<feature type="binding site" evidence="19">
    <location>
        <position position="287"/>
    </location>
    <ligand>
        <name>Mg(2+)</name>
        <dbReference type="ChEBI" id="CHEBI:18420"/>
    </ligand>
</feature>
<comment type="subcellular location">
    <subcellularLocation>
        <location evidence="17">Cell inner membrane</location>
        <topology evidence="17">Lipid-anchor</topology>
        <orientation evidence="17">Periplasmic side</orientation>
    </subcellularLocation>
</comment>
<evidence type="ECO:0000256" key="5">
    <source>
        <dbReference type="ARBA" id="ARBA00022519"/>
    </source>
</evidence>
<keyword evidence="13" id="KW-0564">Palmitate</keyword>
<evidence type="ECO:0000256" key="14">
    <source>
        <dbReference type="ARBA" id="ARBA00023288"/>
    </source>
</evidence>
<evidence type="ECO:0000256" key="4">
    <source>
        <dbReference type="ARBA" id="ARBA00022475"/>
    </source>
</evidence>
<dbReference type="GO" id="GO:0005886">
    <property type="term" value="C:plasma membrane"/>
    <property type="evidence" value="ECO:0007669"/>
    <property type="project" value="UniProtKB-SubCell"/>
</dbReference>
<dbReference type="AlphaFoldDB" id="A0A839ITR1"/>
<reference evidence="20 21" key="1">
    <citation type="submission" date="2020-08" db="EMBL/GenBank/DDBJ databases">
        <title>Oceanospirillum sp. nov. isolated from marine sediment.</title>
        <authorList>
            <person name="Ji X."/>
        </authorList>
    </citation>
    <scope>NUCLEOTIDE SEQUENCE [LARGE SCALE GENOMIC DNA]</scope>
    <source>
        <strain evidence="20 21">D5</strain>
    </source>
</reference>
<dbReference type="Gene3D" id="3.10.520.10">
    <property type="entry name" value="ApbE-like domains"/>
    <property type="match status" value="1"/>
</dbReference>
<keyword evidence="11 18" id="KW-0460">Magnesium</keyword>
<evidence type="ECO:0000256" key="12">
    <source>
        <dbReference type="ARBA" id="ARBA00023136"/>
    </source>
</evidence>
<comment type="caution">
    <text evidence="20">The sequence shown here is derived from an EMBL/GenBank/DDBJ whole genome shotgun (WGS) entry which is preliminary data.</text>
</comment>
<comment type="catalytic activity">
    <reaction evidence="16 18">
        <text>L-threonyl-[protein] + FAD = FMN-L-threonyl-[protein] + AMP + H(+)</text>
        <dbReference type="Rhea" id="RHEA:36847"/>
        <dbReference type="Rhea" id="RHEA-COMP:11060"/>
        <dbReference type="Rhea" id="RHEA-COMP:11061"/>
        <dbReference type="ChEBI" id="CHEBI:15378"/>
        <dbReference type="ChEBI" id="CHEBI:30013"/>
        <dbReference type="ChEBI" id="CHEBI:57692"/>
        <dbReference type="ChEBI" id="CHEBI:74257"/>
        <dbReference type="ChEBI" id="CHEBI:456215"/>
        <dbReference type="EC" id="2.7.1.180"/>
    </reaction>
</comment>
<evidence type="ECO:0000256" key="10">
    <source>
        <dbReference type="ARBA" id="ARBA00022827"/>
    </source>
</evidence>
<keyword evidence="7 18" id="KW-0808">Transferase</keyword>
<dbReference type="GO" id="GO:0016740">
    <property type="term" value="F:transferase activity"/>
    <property type="evidence" value="ECO:0007669"/>
    <property type="project" value="UniProtKB-UniRule"/>
</dbReference>
<comment type="cofactor">
    <cofactor evidence="19">
        <name>Mg(2+)</name>
        <dbReference type="ChEBI" id="CHEBI:18420"/>
    </cofactor>
    <cofactor evidence="19">
        <name>Mn(2+)</name>
        <dbReference type="ChEBI" id="CHEBI:29035"/>
    </cofactor>
    <text evidence="19">Magnesium. Can also use manganese.</text>
</comment>
<dbReference type="Proteomes" id="UP000565262">
    <property type="component" value="Unassembled WGS sequence"/>
</dbReference>
<name>A0A839ITR1_9GAMM</name>
<evidence type="ECO:0000256" key="7">
    <source>
        <dbReference type="ARBA" id="ARBA00022679"/>
    </source>
</evidence>
<evidence type="ECO:0000313" key="21">
    <source>
        <dbReference type="Proteomes" id="UP000565262"/>
    </source>
</evidence>
<dbReference type="FunFam" id="3.10.520.10:FF:000001">
    <property type="entry name" value="FAD:protein FMN transferase"/>
    <property type="match status" value="1"/>
</dbReference>
<evidence type="ECO:0000256" key="13">
    <source>
        <dbReference type="ARBA" id="ARBA00023139"/>
    </source>
</evidence>
<keyword evidence="21" id="KW-1185">Reference proteome</keyword>
<evidence type="ECO:0000256" key="1">
    <source>
        <dbReference type="ARBA" id="ARBA00008282"/>
    </source>
</evidence>
<evidence type="ECO:0000256" key="11">
    <source>
        <dbReference type="ARBA" id="ARBA00022842"/>
    </source>
</evidence>
<organism evidence="20 21">
    <name type="scientific">Oceanospirillum sediminis</name>
    <dbReference type="NCBI Taxonomy" id="2760088"/>
    <lineage>
        <taxon>Bacteria</taxon>
        <taxon>Pseudomonadati</taxon>
        <taxon>Pseudomonadota</taxon>
        <taxon>Gammaproteobacteria</taxon>
        <taxon>Oceanospirillales</taxon>
        <taxon>Oceanospirillaceae</taxon>
        <taxon>Oceanospirillum</taxon>
    </lineage>
</organism>
<keyword evidence="5" id="KW-0997">Cell inner membrane</keyword>
<keyword evidence="14" id="KW-0449">Lipoprotein</keyword>
<comment type="similarity">
    <text evidence="1 18">Belongs to the ApbE family.</text>
</comment>
<sequence>MGLAFLIMALLLTGCESSPEPQKFSGHIMGTTYNVTVVMKPEKEKIAALAEGMHQVLVDVDRKMSTYKPDSELSRFNKLLAGEALIVSADTGLVVQKALELSSDSDGAFDPTVGPLVNLWGFGPDLRPDRQPDEKALSEAFERVGYQAVSSRILGDGRYQLNKSKDIYLDLSAIAKGYGVDKVADYLMQQGYTAFLVEVGGEIRVNGLKPGNSRWRIAIEKPVSDGQVVQSVIGITDISVATSGSYRNYFEEDGQRFSHTIDPETGRPVTHKLASVTVLHEDCALADALATTLMVMGPEKGMAYARKNKLAVYMLVKSDNEFRVDQTQVFSDLVQMQ</sequence>
<dbReference type="SUPFAM" id="SSF143631">
    <property type="entry name" value="ApbE-like"/>
    <property type="match status" value="1"/>
</dbReference>
<keyword evidence="12" id="KW-0472">Membrane</keyword>
<keyword evidence="9" id="KW-0732">Signal</keyword>
<keyword evidence="6 18" id="KW-0285">Flavoprotein</keyword>
<evidence type="ECO:0000256" key="6">
    <source>
        <dbReference type="ARBA" id="ARBA00022630"/>
    </source>
</evidence>
<evidence type="ECO:0000256" key="16">
    <source>
        <dbReference type="ARBA" id="ARBA00048540"/>
    </source>
</evidence>
<proteinExistence type="inferred from homology"/>
<keyword evidence="4" id="KW-1003">Cell membrane</keyword>
<evidence type="ECO:0000256" key="9">
    <source>
        <dbReference type="ARBA" id="ARBA00022729"/>
    </source>
</evidence>
<evidence type="ECO:0000256" key="18">
    <source>
        <dbReference type="PIRNR" id="PIRNR006268"/>
    </source>
</evidence>
<dbReference type="EC" id="2.7.1.180" evidence="2 18"/>
<dbReference type="PANTHER" id="PTHR30040">
    <property type="entry name" value="THIAMINE BIOSYNTHESIS LIPOPROTEIN APBE"/>
    <property type="match status" value="1"/>
</dbReference>
<accession>A0A839ITR1</accession>
<dbReference type="InterPro" id="IPR003374">
    <property type="entry name" value="ApbE-like_sf"/>
</dbReference>
<evidence type="ECO:0000256" key="8">
    <source>
        <dbReference type="ARBA" id="ARBA00022723"/>
    </source>
</evidence>
<keyword evidence="8 18" id="KW-0479">Metal-binding</keyword>
<dbReference type="Pfam" id="PF02424">
    <property type="entry name" value="ApbE"/>
    <property type="match status" value="1"/>
</dbReference>
<dbReference type="InterPro" id="IPR024932">
    <property type="entry name" value="ApbE"/>
</dbReference>
<dbReference type="GO" id="GO:0046872">
    <property type="term" value="F:metal ion binding"/>
    <property type="evidence" value="ECO:0007669"/>
    <property type="project" value="UniProtKB-UniRule"/>
</dbReference>
<evidence type="ECO:0000256" key="19">
    <source>
        <dbReference type="PIRSR" id="PIRSR006268-2"/>
    </source>
</evidence>
<protein>
    <recommendedName>
        <fullName evidence="3 18">FAD:protein FMN transferase</fullName>
        <ecNumber evidence="2 18">2.7.1.180</ecNumber>
    </recommendedName>
    <alternativeName>
        <fullName evidence="15 18">Flavin transferase</fullName>
    </alternativeName>
</protein>
<evidence type="ECO:0000313" key="20">
    <source>
        <dbReference type="EMBL" id="MBB1487506.1"/>
    </source>
</evidence>
<evidence type="ECO:0000256" key="15">
    <source>
        <dbReference type="ARBA" id="ARBA00031306"/>
    </source>
</evidence>
<dbReference type="EMBL" id="JACJFM010000015">
    <property type="protein sequence ID" value="MBB1487506.1"/>
    <property type="molecule type" value="Genomic_DNA"/>
</dbReference>
<evidence type="ECO:0000256" key="17">
    <source>
        <dbReference type="ARBA" id="ARBA00060485"/>
    </source>
</evidence>
<evidence type="ECO:0000256" key="2">
    <source>
        <dbReference type="ARBA" id="ARBA00011955"/>
    </source>
</evidence>
<dbReference type="PANTHER" id="PTHR30040:SF2">
    <property type="entry name" value="FAD:PROTEIN FMN TRANSFERASE"/>
    <property type="match status" value="1"/>
</dbReference>